<dbReference type="GO" id="GO:0003723">
    <property type="term" value="F:RNA binding"/>
    <property type="evidence" value="ECO:0007669"/>
    <property type="project" value="TreeGrafter"/>
</dbReference>
<protein>
    <recommendedName>
        <fullName evidence="2">PWI domain-containing protein</fullName>
    </recommendedName>
</protein>
<dbReference type="Pfam" id="PF01480">
    <property type="entry name" value="PWI"/>
    <property type="match status" value="1"/>
</dbReference>
<organism evidence="3 4">
    <name type="scientific">Vanrija humicola</name>
    <name type="common">Yeast</name>
    <name type="synonym">Cryptococcus humicola</name>
    <dbReference type="NCBI Taxonomy" id="5417"/>
    <lineage>
        <taxon>Eukaryota</taxon>
        <taxon>Fungi</taxon>
        <taxon>Dikarya</taxon>
        <taxon>Basidiomycota</taxon>
        <taxon>Agaricomycotina</taxon>
        <taxon>Tremellomycetes</taxon>
        <taxon>Trichosporonales</taxon>
        <taxon>Trichosporonaceae</taxon>
        <taxon>Vanrija</taxon>
    </lineage>
</organism>
<dbReference type="EMBL" id="QKWK01000006">
    <property type="protein sequence ID" value="TXT09157.1"/>
    <property type="molecule type" value="Genomic_DNA"/>
</dbReference>
<keyword evidence="1" id="KW-0507">mRNA processing</keyword>
<dbReference type="AlphaFoldDB" id="A0A7D8V0Y2"/>
<dbReference type="PROSITE" id="PS51025">
    <property type="entry name" value="PWI"/>
    <property type="match status" value="1"/>
</dbReference>
<dbReference type="Proteomes" id="UP000473826">
    <property type="component" value="Unassembled WGS sequence"/>
</dbReference>
<dbReference type="OrthoDB" id="163257at2759"/>
<evidence type="ECO:0000259" key="2">
    <source>
        <dbReference type="PROSITE" id="PS51025"/>
    </source>
</evidence>
<comment type="caution">
    <text evidence="3">The sequence shown here is derived from an EMBL/GenBank/DDBJ whole genome shotgun (WGS) entry which is preliminary data.</text>
</comment>
<evidence type="ECO:0000256" key="1">
    <source>
        <dbReference type="ARBA" id="ARBA00022664"/>
    </source>
</evidence>
<dbReference type="InterPro" id="IPR036483">
    <property type="entry name" value="PWI_dom_sf"/>
</dbReference>
<dbReference type="GO" id="GO:0005681">
    <property type="term" value="C:spliceosomal complex"/>
    <property type="evidence" value="ECO:0007669"/>
    <property type="project" value="TreeGrafter"/>
</dbReference>
<name>A0A7D8V0Y2_VANHU</name>
<dbReference type="InterPro" id="IPR002483">
    <property type="entry name" value="PWI_dom"/>
</dbReference>
<dbReference type="SUPFAM" id="SSF101233">
    <property type="entry name" value="PWI domain"/>
    <property type="match status" value="1"/>
</dbReference>
<dbReference type="GO" id="GO:0006397">
    <property type="term" value="P:mRNA processing"/>
    <property type="evidence" value="ECO:0007669"/>
    <property type="project" value="UniProtKB-KW"/>
</dbReference>
<proteinExistence type="predicted"/>
<reference evidence="3 4" key="1">
    <citation type="journal article" date="2019" name="PLoS Genet.">
        <title>Convergent evolution of linked mating-type loci in basidiomycete fungi.</title>
        <authorList>
            <person name="Sun S."/>
            <person name="Coelho M.A."/>
            <person name="Heitman J."/>
            <person name="Nowrousian M."/>
        </authorList>
    </citation>
    <scope>NUCLEOTIDE SEQUENCE [LARGE SCALE GENOMIC DNA]</scope>
    <source>
        <strain evidence="3 4">CBS 4282</strain>
    </source>
</reference>
<sequence>MRGADASQDTVSTTASRYGLALTPPQRFKDKEALSIKATKFPPHFSEKVDLRKVNVSVLKPWIAKRLTELMRFEDDVVVEYVYSMLEDRDKPIPDPRKMQVNLVGFMDKYGAAAFVDELWKLLLSAQKTVGGVPAEVCSFQGGGNI</sequence>
<evidence type="ECO:0000313" key="4">
    <source>
        <dbReference type="Proteomes" id="UP000473826"/>
    </source>
</evidence>
<feature type="domain" description="PWI" evidence="2">
    <location>
        <begin position="38"/>
        <end position="140"/>
    </location>
</feature>
<dbReference type="SMART" id="SM00311">
    <property type="entry name" value="PWI"/>
    <property type="match status" value="1"/>
</dbReference>
<dbReference type="InterPro" id="IPR052225">
    <property type="entry name" value="Ser/Arg_repetitive_matrix"/>
</dbReference>
<evidence type="ECO:0000313" key="3">
    <source>
        <dbReference type="EMBL" id="TXT09157.1"/>
    </source>
</evidence>
<dbReference type="PANTHER" id="PTHR23148:SF0">
    <property type="entry name" value="SERINE_ARGININE REPETITIVE MATRIX PROTEIN 1"/>
    <property type="match status" value="1"/>
</dbReference>
<keyword evidence="4" id="KW-1185">Reference proteome</keyword>
<dbReference type="Gene3D" id="1.20.1390.10">
    <property type="entry name" value="PWI domain"/>
    <property type="match status" value="1"/>
</dbReference>
<dbReference type="GO" id="GO:0048024">
    <property type="term" value="P:regulation of mRNA splicing, via spliceosome"/>
    <property type="evidence" value="ECO:0007669"/>
    <property type="project" value="TreeGrafter"/>
</dbReference>
<accession>A0A7D8V0Y2</accession>
<dbReference type="PANTHER" id="PTHR23148">
    <property type="entry name" value="SERINE/ARGININE REGULATED NUCLEAR MATRIX PROTEIN"/>
    <property type="match status" value="1"/>
</dbReference>
<gene>
    <name evidence="3" type="ORF">VHUM_02631</name>
</gene>